<dbReference type="AlphaFoldDB" id="K8EJ07"/>
<feature type="region of interest" description="Disordered" evidence="4">
    <location>
        <begin position="209"/>
        <end position="229"/>
    </location>
</feature>
<gene>
    <name evidence="5" type="ordered locus">Bathy10g03150</name>
</gene>
<feature type="compositionally biased region" description="Pro residues" evidence="4">
    <location>
        <begin position="214"/>
        <end position="223"/>
    </location>
</feature>
<dbReference type="EMBL" id="FO082269">
    <property type="protein sequence ID" value="CCO18177.1"/>
    <property type="molecule type" value="Genomic_DNA"/>
</dbReference>
<dbReference type="OrthoDB" id="565954at2759"/>
<dbReference type="eggNOG" id="KOG2097">
    <property type="taxonomic scope" value="Eukaryota"/>
</dbReference>
<evidence type="ECO:0000256" key="1">
    <source>
        <dbReference type="ARBA" id="ARBA00004123"/>
    </source>
</evidence>
<dbReference type="GO" id="GO:0005634">
    <property type="term" value="C:nucleus"/>
    <property type="evidence" value="ECO:0007669"/>
    <property type="project" value="UniProtKB-SubCell"/>
</dbReference>
<name>K8EJ07_9CHLO</name>
<protein>
    <submittedName>
        <fullName evidence="5">Methyltransferase-like protein 14</fullName>
    </submittedName>
</protein>
<dbReference type="PROSITE" id="PS51143">
    <property type="entry name" value="MT_A70"/>
    <property type="match status" value="1"/>
</dbReference>
<dbReference type="InterPro" id="IPR007757">
    <property type="entry name" value="MT-A70-like"/>
</dbReference>
<dbReference type="RefSeq" id="XP_007510644.1">
    <property type="nucleotide sequence ID" value="XM_007510582.1"/>
</dbReference>
<dbReference type="STRING" id="41875.K8EJ07"/>
<feature type="compositionally biased region" description="Basic and acidic residues" evidence="4">
    <location>
        <begin position="49"/>
        <end position="68"/>
    </location>
</feature>
<evidence type="ECO:0000313" key="6">
    <source>
        <dbReference type="Proteomes" id="UP000198341"/>
    </source>
</evidence>
<evidence type="ECO:0000256" key="2">
    <source>
        <dbReference type="ARBA" id="ARBA00023242"/>
    </source>
</evidence>
<organism evidence="5 6">
    <name type="scientific">Bathycoccus prasinos</name>
    <dbReference type="NCBI Taxonomy" id="41875"/>
    <lineage>
        <taxon>Eukaryota</taxon>
        <taxon>Viridiplantae</taxon>
        <taxon>Chlorophyta</taxon>
        <taxon>Mamiellophyceae</taxon>
        <taxon>Mamiellales</taxon>
        <taxon>Bathycoccaceae</taxon>
        <taxon>Bathycoccus</taxon>
    </lineage>
</organism>
<feature type="region of interest" description="Disordered" evidence="4">
    <location>
        <begin position="701"/>
        <end position="722"/>
    </location>
</feature>
<accession>K8EJ07</accession>
<feature type="compositionally biased region" description="Low complexity" evidence="4">
    <location>
        <begin position="577"/>
        <end position="612"/>
    </location>
</feature>
<dbReference type="GO" id="GO:0036396">
    <property type="term" value="C:RNA N6-methyladenosine methyltransferase complex"/>
    <property type="evidence" value="ECO:0007669"/>
    <property type="project" value="TreeGrafter"/>
</dbReference>
<sequence length="781" mass="87195">MSDGNDFDDEFVVVEKQTTEKIQTIPTPRRRKENEAEEEARTRKVIPRPRKDEGENFGERDRERDHVRTLSSSASEEDQETRRCPPTPPPSPRLEEEEEEKEVKMYVPPPPPLPPSPPPMPPSPPPPLPPPLPTSLPANLTLTQHHENAHHYAASMAAAAAAMSFGDMRLSASPASSSSSQSMMMGGHSYRHQQQQHGREGGKEQHVEVAQHMQPPPNTPKPPNQHWSLDYSSHYVVTGERPQNFIIDPQGIPTPALQKLVDLKSELINAHAHVPLSVKIESAKTCELTSENLGTFDVVVINPDWSKMNWRDVARLDLNAVTSDKAFVFLWIGKGDGRMHENALKIMKAWKFRRCAEEIVWVKTGLDRTESSLTPSSSPASSSASRRSVASGSVGAVGTPPYASPSSSSMSPSSPSTPSTPSSASSSSSPSSFRSRTSTSIASTMSHLSTLSEDGEGMNEEEFPFTLHKEHCMIAAKAKVTRKEAQLIHANVDADVIISPPLQGNQKPDQIYAIAERFVQGLRRLNLFGDSQLLRPGWVTVSENVYRTTHNPITYRKAFEGTRVSGKFEAQYQRRANRAMMQQQQQYNQYTQYQSPQSSMTPQYQQQQQQQVQRERQTYTYRHKSGSSPQSSPQRVSRPAHLLPHDEDITRLRPKSRSPSKSSGGKGGNVGGVSGGTGTGSGQFSSYEEYEYAADKYYSPRTSPSGPMFSHYTPPPTFYPQQHQYPYVSQQYIHALQHQQQQHHQLQQQYQFGYKEQQQQQQYYYEGTNFTSPPGSSSGPA</sequence>
<dbReference type="GeneID" id="19013390"/>
<dbReference type="PANTHER" id="PTHR13107">
    <property type="entry name" value="N6-ADENOSINE-METHYLTRANSFERASE NON-CATALYTIC SUBUNIT"/>
    <property type="match status" value="1"/>
</dbReference>
<dbReference type="GO" id="GO:0008168">
    <property type="term" value="F:methyltransferase activity"/>
    <property type="evidence" value="ECO:0007669"/>
    <property type="project" value="UniProtKB-KW"/>
</dbReference>
<dbReference type="Pfam" id="PF05063">
    <property type="entry name" value="MT-A70"/>
    <property type="match status" value="2"/>
</dbReference>
<keyword evidence="2" id="KW-0539">Nucleus</keyword>
<dbReference type="Proteomes" id="UP000198341">
    <property type="component" value="Chromosome 10"/>
</dbReference>
<dbReference type="KEGG" id="bpg:Bathy10g03150"/>
<keyword evidence="5" id="KW-0808">Transferase</keyword>
<keyword evidence="5" id="KW-0489">Methyltransferase</keyword>
<feature type="region of interest" description="Disordered" evidence="4">
    <location>
        <begin position="577"/>
        <end position="682"/>
    </location>
</feature>
<feature type="compositionally biased region" description="Pro residues" evidence="4">
    <location>
        <begin position="107"/>
        <end position="134"/>
    </location>
</feature>
<dbReference type="GO" id="GO:0032259">
    <property type="term" value="P:methylation"/>
    <property type="evidence" value="ECO:0007669"/>
    <property type="project" value="UniProtKB-KW"/>
</dbReference>
<feature type="compositionally biased region" description="Acidic residues" evidence="4">
    <location>
        <begin position="1"/>
        <end position="12"/>
    </location>
</feature>
<feature type="compositionally biased region" description="Gly residues" evidence="4">
    <location>
        <begin position="664"/>
        <end position="681"/>
    </location>
</feature>
<keyword evidence="6" id="KW-1185">Reference proteome</keyword>
<feature type="compositionally biased region" description="Low complexity" evidence="4">
    <location>
        <begin position="626"/>
        <end position="639"/>
    </location>
</feature>
<evidence type="ECO:0000256" key="4">
    <source>
        <dbReference type="SAM" id="MobiDB-lite"/>
    </source>
</evidence>
<proteinExistence type="inferred from homology"/>
<evidence type="ECO:0000256" key="3">
    <source>
        <dbReference type="PROSITE-ProRule" id="PRU00489"/>
    </source>
</evidence>
<feature type="region of interest" description="Disordered" evidence="4">
    <location>
        <begin position="369"/>
        <end position="442"/>
    </location>
</feature>
<evidence type="ECO:0000313" key="5">
    <source>
        <dbReference type="EMBL" id="CCO18177.1"/>
    </source>
</evidence>
<feature type="compositionally biased region" description="Low complexity" evidence="4">
    <location>
        <begin position="371"/>
        <end position="442"/>
    </location>
</feature>
<reference evidence="5 6" key="1">
    <citation type="submission" date="2011-10" db="EMBL/GenBank/DDBJ databases">
        <authorList>
            <person name="Genoscope - CEA"/>
        </authorList>
    </citation>
    <scope>NUCLEOTIDE SEQUENCE [LARGE SCALE GENOMIC DNA]</scope>
    <source>
        <strain evidence="5 6">RCC 1105</strain>
    </source>
</reference>
<dbReference type="InterPro" id="IPR045123">
    <property type="entry name" value="METTL14-like"/>
</dbReference>
<comment type="subcellular location">
    <subcellularLocation>
        <location evidence="1">Nucleus</location>
    </subcellularLocation>
</comment>
<dbReference type="PANTHER" id="PTHR13107:SF0">
    <property type="entry name" value="N6-ADENOSINE-METHYLTRANSFERASE NON-CATALYTIC SUBUNIT"/>
    <property type="match status" value="1"/>
</dbReference>
<feature type="region of interest" description="Disordered" evidence="4">
    <location>
        <begin position="1"/>
        <end position="138"/>
    </location>
</feature>
<comment type="similarity">
    <text evidence="3">Belongs to the MT-A70-like family.</text>
</comment>
<dbReference type="GO" id="GO:0003729">
    <property type="term" value="F:mRNA binding"/>
    <property type="evidence" value="ECO:0007669"/>
    <property type="project" value="TreeGrafter"/>
</dbReference>